<gene>
    <name evidence="1" type="ORF">BDW02DRAFT_77504</name>
</gene>
<name>A0A6A5K7M9_9PLEO</name>
<reference evidence="1" key="1">
    <citation type="submission" date="2020-01" db="EMBL/GenBank/DDBJ databases">
        <authorList>
            <consortium name="DOE Joint Genome Institute"/>
            <person name="Haridas S."/>
            <person name="Albert R."/>
            <person name="Binder M."/>
            <person name="Bloem J."/>
            <person name="Labutti K."/>
            <person name="Salamov A."/>
            <person name="Andreopoulos B."/>
            <person name="Baker S.E."/>
            <person name="Barry K."/>
            <person name="Bills G."/>
            <person name="Bluhm B.H."/>
            <person name="Cannon C."/>
            <person name="Castanera R."/>
            <person name="Culley D.E."/>
            <person name="Daum C."/>
            <person name="Ezra D."/>
            <person name="Gonzalez J.B."/>
            <person name="Henrissat B."/>
            <person name="Kuo A."/>
            <person name="Liang C."/>
            <person name="Lipzen A."/>
            <person name="Lutzoni F."/>
            <person name="Magnuson J."/>
            <person name="Mondo S."/>
            <person name="Nolan M."/>
            <person name="Ohm R."/>
            <person name="Pangilinan J."/>
            <person name="Park H.-J."/>
            <person name="Ramirez L."/>
            <person name="Alfaro M."/>
            <person name="Sun H."/>
            <person name="Tritt A."/>
            <person name="Yoshinaga Y."/>
            <person name="Zwiers L.-H."/>
            <person name="Turgeon B.G."/>
            <person name="Goodwin S.B."/>
            <person name="Spatafora J.W."/>
            <person name="Crous P.W."/>
            <person name="Grigoriev I.V."/>
        </authorList>
    </citation>
    <scope>NUCLEOTIDE SEQUENCE</scope>
    <source>
        <strain evidence="1">P77</strain>
    </source>
</reference>
<organism evidence="1 2">
    <name type="scientific">Decorospora gaudefroyi</name>
    <dbReference type="NCBI Taxonomy" id="184978"/>
    <lineage>
        <taxon>Eukaryota</taxon>
        <taxon>Fungi</taxon>
        <taxon>Dikarya</taxon>
        <taxon>Ascomycota</taxon>
        <taxon>Pezizomycotina</taxon>
        <taxon>Dothideomycetes</taxon>
        <taxon>Pleosporomycetidae</taxon>
        <taxon>Pleosporales</taxon>
        <taxon>Pleosporineae</taxon>
        <taxon>Pleosporaceae</taxon>
        <taxon>Decorospora</taxon>
    </lineage>
</organism>
<protein>
    <submittedName>
        <fullName evidence="1">Uncharacterized protein</fullName>
    </submittedName>
</protein>
<dbReference type="Proteomes" id="UP000800040">
    <property type="component" value="Unassembled WGS sequence"/>
</dbReference>
<dbReference type="AlphaFoldDB" id="A0A6A5K7M9"/>
<accession>A0A6A5K7M9</accession>
<proteinExistence type="predicted"/>
<evidence type="ECO:0000313" key="2">
    <source>
        <dbReference type="Proteomes" id="UP000800040"/>
    </source>
</evidence>
<dbReference type="EMBL" id="ML975379">
    <property type="protein sequence ID" value="KAF1830917.1"/>
    <property type="molecule type" value="Genomic_DNA"/>
</dbReference>
<keyword evidence="2" id="KW-1185">Reference proteome</keyword>
<evidence type="ECO:0000313" key="1">
    <source>
        <dbReference type="EMBL" id="KAF1830917.1"/>
    </source>
</evidence>
<sequence>MATPLRRAAVAPLASGRGHASRRARLAVLWSRGKKGLHVPAEVGKLLVDALKSHGYCVGVWAVSGSESHVLGCGCGR</sequence>